<proteinExistence type="predicted"/>
<accession>A0AB34HX21</accession>
<keyword evidence="3" id="KW-1185">Reference proteome</keyword>
<evidence type="ECO:0000313" key="3">
    <source>
        <dbReference type="Proteomes" id="UP001159641"/>
    </source>
</evidence>
<organism evidence="2 3">
    <name type="scientific">Eschrichtius robustus</name>
    <name type="common">California gray whale</name>
    <name type="synonym">Eschrichtius gibbosus</name>
    <dbReference type="NCBI Taxonomy" id="9764"/>
    <lineage>
        <taxon>Eukaryota</taxon>
        <taxon>Metazoa</taxon>
        <taxon>Chordata</taxon>
        <taxon>Craniata</taxon>
        <taxon>Vertebrata</taxon>
        <taxon>Euteleostomi</taxon>
        <taxon>Mammalia</taxon>
        <taxon>Eutheria</taxon>
        <taxon>Laurasiatheria</taxon>
        <taxon>Artiodactyla</taxon>
        <taxon>Whippomorpha</taxon>
        <taxon>Cetacea</taxon>
        <taxon>Mysticeti</taxon>
        <taxon>Eschrichtiidae</taxon>
        <taxon>Eschrichtius</taxon>
    </lineage>
</organism>
<sequence>MTTDKKRKKKPCKSPPVGATTSRVPARLPFLVLPVDSPADPPALPTLEQREQPTASQPGETPAGERSVKPKDPDVNLGADGKAERLAGAAHARGCCACARLWLAGVSCIEVFVSCARSEAFT</sequence>
<reference evidence="2 3" key="1">
    <citation type="submission" date="2022-11" db="EMBL/GenBank/DDBJ databases">
        <title>Whole genome sequence of Eschrichtius robustus ER-17-0199.</title>
        <authorList>
            <person name="Bruniche-Olsen A."/>
            <person name="Black A.N."/>
            <person name="Fields C.J."/>
            <person name="Walden K."/>
            <person name="Dewoody J.A."/>
        </authorList>
    </citation>
    <scope>NUCLEOTIDE SEQUENCE [LARGE SCALE GENOMIC DNA]</scope>
    <source>
        <strain evidence="2">ER-17-0199</strain>
        <tissue evidence="2">Blubber</tissue>
    </source>
</reference>
<dbReference type="Proteomes" id="UP001159641">
    <property type="component" value="Unassembled WGS sequence"/>
</dbReference>
<dbReference type="EMBL" id="JAIQCJ010000577">
    <property type="protein sequence ID" value="KAJ8795335.1"/>
    <property type="molecule type" value="Genomic_DNA"/>
</dbReference>
<evidence type="ECO:0000256" key="1">
    <source>
        <dbReference type="SAM" id="MobiDB-lite"/>
    </source>
</evidence>
<feature type="region of interest" description="Disordered" evidence="1">
    <location>
        <begin position="1"/>
        <end position="80"/>
    </location>
</feature>
<dbReference type="AlphaFoldDB" id="A0AB34HX21"/>
<gene>
    <name evidence="2" type="ORF">J1605_018350</name>
</gene>
<name>A0AB34HX21_ESCRO</name>
<evidence type="ECO:0000313" key="2">
    <source>
        <dbReference type="EMBL" id="KAJ8795335.1"/>
    </source>
</evidence>
<protein>
    <submittedName>
        <fullName evidence="2">Uncharacterized protein</fullName>
    </submittedName>
</protein>
<feature type="compositionally biased region" description="Basic residues" evidence="1">
    <location>
        <begin position="1"/>
        <end position="12"/>
    </location>
</feature>
<comment type="caution">
    <text evidence="2">The sequence shown here is derived from an EMBL/GenBank/DDBJ whole genome shotgun (WGS) entry which is preliminary data.</text>
</comment>